<dbReference type="SMART" id="SM00320">
    <property type="entry name" value="WD40"/>
    <property type="match status" value="4"/>
</dbReference>
<dbReference type="eggNOG" id="KOG2394">
    <property type="taxonomic scope" value="Eukaryota"/>
</dbReference>
<dbReference type="SUPFAM" id="SSF50978">
    <property type="entry name" value="WD40 repeat-like"/>
    <property type="match status" value="1"/>
</dbReference>
<dbReference type="Pfam" id="PF00400">
    <property type="entry name" value="WD40"/>
    <property type="match status" value="2"/>
</dbReference>
<feature type="region of interest" description="Disordered" evidence="4">
    <location>
        <begin position="338"/>
        <end position="359"/>
    </location>
</feature>
<dbReference type="Gramene" id="LPERR11G04120.1">
    <property type="protein sequence ID" value="LPERR11G04120.1"/>
    <property type="gene ID" value="LPERR11G04120"/>
</dbReference>
<proteinExistence type="predicted"/>
<dbReference type="STRING" id="77586.A0A0D9XPM1"/>
<organism evidence="5 6">
    <name type="scientific">Leersia perrieri</name>
    <dbReference type="NCBI Taxonomy" id="77586"/>
    <lineage>
        <taxon>Eukaryota</taxon>
        <taxon>Viridiplantae</taxon>
        <taxon>Streptophyta</taxon>
        <taxon>Embryophyta</taxon>
        <taxon>Tracheophyta</taxon>
        <taxon>Spermatophyta</taxon>
        <taxon>Magnoliopsida</taxon>
        <taxon>Liliopsida</taxon>
        <taxon>Poales</taxon>
        <taxon>Poaceae</taxon>
        <taxon>BOP clade</taxon>
        <taxon>Oryzoideae</taxon>
        <taxon>Oryzeae</taxon>
        <taxon>Oryzinae</taxon>
        <taxon>Leersia</taxon>
    </lineage>
</organism>
<dbReference type="AlphaFoldDB" id="A0A0D9XPM1"/>
<feature type="repeat" description="WD" evidence="3">
    <location>
        <begin position="241"/>
        <end position="282"/>
    </location>
</feature>
<sequence>MTVAYLKKQKPTTPLTSSFGSGLRSVGALLLGAGTGSRPLSYVGNNGVSRSPSGSSRSSRSRDMVDYDGKGTYIIFNVSNRLLISDLNANCYEPVKSIHFSNYSAPLCHAFDSEAKDGHDLIVGLLSGDVRISLNRCTGVAWVPGHEGFFVVSNADGNLYVYDKSKDGNTDWAFPTIDDQSEMMISHAKSSKSNPVARWHICQGAVNAISFSPDGAYLATVGRDGYLRVFDFAREQLIFGGKSYFGALLCCSWSMDGKYLLSGGEDDLVQVWSMDDRKMVKMGEGHKSWVSAVAFDPYWSPPNPDKPGGNTMYRFASVGQDAQLLLWDLTTGELTVPLSGLSQSSSSSPTSSSGSPSTDRDKYNAYLARFFSPSQLKKDRDTGILQPSPGMQEILKLSPLVEYRVGVDPLSTLEFTSESILTVCREGRITPCPRDIDSETDCSELFISNATSNERAVTTSSEASCCRSSFKQPSAVRFM</sequence>
<dbReference type="InterPro" id="IPR001680">
    <property type="entry name" value="WD40_rpt"/>
</dbReference>
<dbReference type="EnsemblPlants" id="LPERR11G04120.1">
    <property type="protein sequence ID" value="LPERR11G04120.1"/>
    <property type="gene ID" value="LPERR11G04120"/>
</dbReference>
<reference evidence="6" key="2">
    <citation type="submission" date="2013-12" db="EMBL/GenBank/DDBJ databases">
        <authorList>
            <person name="Yu Y."/>
            <person name="Lee S."/>
            <person name="de Baynast K."/>
            <person name="Wissotski M."/>
            <person name="Liu L."/>
            <person name="Talag J."/>
            <person name="Goicoechea J."/>
            <person name="Angelova A."/>
            <person name="Jetty R."/>
            <person name="Kudrna D."/>
            <person name="Golser W."/>
            <person name="Rivera L."/>
            <person name="Zhang J."/>
            <person name="Wing R."/>
        </authorList>
    </citation>
    <scope>NUCLEOTIDE SEQUENCE</scope>
</reference>
<accession>A0A0D9XPM1</accession>
<evidence type="ECO:0000256" key="4">
    <source>
        <dbReference type="SAM" id="MobiDB-lite"/>
    </source>
</evidence>
<keyword evidence="6" id="KW-1185">Reference proteome</keyword>
<dbReference type="HOGENOM" id="CLU_036858_0_0_1"/>
<evidence type="ECO:0000256" key="1">
    <source>
        <dbReference type="ARBA" id="ARBA00022574"/>
    </source>
</evidence>
<dbReference type="InterPro" id="IPR051362">
    <property type="entry name" value="WD_repeat_creC_regulators"/>
</dbReference>
<reference evidence="5 6" key="1">
    <citation type="submission" date="2012-08" db="EMBL/GenBank/DDBJ databases">
        <title>Oryza genome evolution.</title>
        <authorList>
            <person name="Wing R.A."/>
        </authorList>
    </citation>
    <scope>NUCLEOTIDE SEQUENCE</scope>
</reference>
<feature type="repeat" description="WD" evidence="3">
    <location>
        <begin position="206"/>
        <end position="240"/>
    </location>
</feature>
<name>A0A0D9XPM1_9ORYZ</name>
<feature type="region of interest" description="Disordered" evidence="4">
    <location>
        <begin position="42"/>
        <end position="63"/>
    </location>
</feature>
<dbReference type="InterPro" id="IPR036322">
    <property type="entry name" value="WD40_repeat_dom_sf"/>
</dbReference>
<evidence type="ECO:0000313" key="5">
    <source>
        <dbReference type="EnsemblPlants" id="LPERR11G04120.1"/>
    </source>
</evidence>
<dbReference type="PANTHER" id="PTHR14107:SF18">
    <property type="entry name" value="OS11G0176000 PROTEIN"/>
    <property type="match status" value="1"/>
</dbReference>
<reference evidence="5" key="3">
    <citation type="submission" date="2015-04" db="UniProtKB">
        <authorList>
            <consortium name="EnsemblPlants"/>
        </authorList>
    </citation>
    <scope>IDENTIFICATION</scope>
</reference>
<dbReference type="PANTHER" id="PTHR14107">
    <property type="entry name" value="WD REPEAT PROTEIN"/>
    <property type="match status" value="1"/>
</dbReference>
<evidence type="ECO:0000256" key="3">
    <source>
        <dbReference type="PROSITE-ProRule" id="PRU00221"/>
    </source>
</evidence>
<dbReference type="Gene3D" id="2.130.10.10">
    <property type="entry name" value="YVTN repeat-like/Quinoprotein amine dehydrogenase"/>
    <property type="match status" value="1"/>
</dbReference>
<feature type="compositionally biased region" description="Low complexity" evidence="4">
    <location>
        <begin position="49"/>
        <end position="58"/>
    </location>
</feature>
<keyword evidence="1 3" id="KW-0853">WD repeat</keyword>
<dbReference type="InterPro" id="IPR015943">
    <property type="entry name" value="WD40/YVTN_repeat-like_dom_sf"/>
</dbReference>
<evidence type="ECO:0000313" key="6">
    <source>
        <dbReference type="Proteomes" id="UP000032180"/>
    </source>
</evidence>
<dbReference type="PROSITE" id="PS50082">
    <property type="entry name" value="WD_REPEATS_2"/>
    <property type="match status" value="2"/>
</dbReference>
<evidence type="ECO:0000256" key="2">
    <source>
        <dbReference type="ARBA" id="ARBA00022737"/>
    </source>
</evidence>
<protein>
    <submittedName>
        <fullName evidence="5">Uncharacterized protein</fullName>
    </submittedName>
</protein>
<keyword evidence="2" id="KW-0677">Repeat</keyword>
<feature type="compositionally biased region" description="Low complexity" evidence="4">
    <location>
        <begin position="338"/>
        <end position="357"/>
    </location>
</feature>
<dbReference type="Proteomes" id="UP000032180">
    <property type="component" value="Chromosome 11"/>
</dbReference>